<evidence type="ECO:0000256" key="1">
    <source>
        <dbReference type="ARBA" id="ARBA00000971"/>
    </source>
</evidence>
<dbReference type="Gramene" id="TraesJUL7A03G03935200.2">
    <property type="protein sequence ID" value="TraesJUL7A03G03935200.2"/>
    <property type="gene ID" value="TraesJUL7A03G03935200"/>
</dbReference>
<dbReference type="Gramene" id="TraesSYM7A03G03851220.2">
    <property type="protein sequence ID" value="TraesSYM7A03G03851220.2"/>
    <property type="gene ID" value="TraesSYM7A03G03851220"/>
</dbReference>
<feature type="compositionally biased region" description="Low complexity" evidence="6">
    <location>
        <begin position="1"/>
        <end position="23"/>
    </location>
</feature>
<evidence type="ECO:0000256" key="4">
    <source>
        <dbReference type="ARBA" id="ARBA00023235"/>
    </source>
</evidence>
<evidence type="ECO:0000313" key="9">
    <source>
        <dbReference type="Proteomes" id="UP000019116"/>
    </source>
</evidence>
<dbReference type="InterPro" id="IPR001179">
    <property type="entry name" value="PPIase_FKBP_dom"/>
</dbReference>
<comment type="catalytic activity">
    <reaction evidence="1 5">
        <text>[protein]-peptidylproline (omega=180) = [protein]-peptidylproline (omega=0)</text>
        <dbReference type="Rhea" id="RHEA:16237"/>
        <dbReference type="Rhea" id="RHEA-COMP:10747"/>
        <dbReference type="Rhea" id="RHEA-COMP:10748"/>
        <dbReference type="ChEBI" id="CHEBI:83833"/>
        <dbReference type="ChEBI" id="CHEBI:83834"/>
        <dbReference type="EC" id="5.2.1.8"/>
    </reaction>
</comment>
<organism evidence="8">
    <name type="scientific">Triticum aestivum</name>
    <name type="common">Wheat</name>
    <dbReference type="NCBI Taxonomy" id="4565"/>
    <lineage>
        <taxon>Eukaryota</taxon>
        <taxon>Viridiplantae</taxon>
        <taxon>Streptophyta</taxon>
        <taxon>Embryophyta</taxon>
        <taxon>Tracheophyta</taxon>
        <taxon>Spermatophyta</taxon>
        <taxon>Magnoliopsida</taxon>
        <taxon>Liliopsida</taxon>
        <taxon>Poales</taxon>
        <taxon>Poaceae</taxon>
        <taxon>BOP clade</taxon>
        <taxon>Pooideae</taxon>
        <taxon>Triticodae</taxon>
        <taxon>Triticeae</taxon>
        <taxon>Triticinae</taxon>
        <taxon>Triticum</taxon>
    </lineage>
</organism>
<accession>A0A3B6RII9</accession>
<name>A0A3B6RII9_WHEAT</name>
<evidence type="ECO:0000313" key="8">
    <source>
        <dbReference type="EnsemblPlants" id="TraesCS7A02G266500.2"/>
    </source>
</evidence>
<dbReference type="EnsemblPlants" id="TraesCS7A02G266500.2">
    <property type="protein sequence ID" value="TraesCS7A02G266500.2"/>
    <property type="gene ID" value="TraesCS7A02G266500"/>
</dbReference>
<dbReference type="OrthoDB" id="77911at2759"/>
<feature type="region of interest" description="Disordered" evidence="6">
    <location>
        <begin position="1"/>
        <end position="30"/>
    </location>
</feature>
<dbReference type="Gene3D" id="3.10.50.40">
    <property type="match status" value="1"/>
</dbReference>
<dbReference type="SMR" id="A0A3B6RII9"/>
<keyword evidence="3 5" id="KW-0697">Rotamase</keyword>
<proteinExistence type="predicted"/>
<dbReference type="Pfam" id="PF00254">
    <property type="entry name" value="FKBP_C"/>
    <property type="match status" value="1"/>
</dbReference>
<dbReference type="Gramene" id="TraesPARA_EIv1.0_2287060.3">
    <property type="protein sequence ID" value="TraesPARA_EIv1.0_2287060.3.CDS"/>
    <property type="gene ID" value="TraesPARA_EIv1.0_2287060"/>
</dbReference>
<dbReference type="Gramene" id="TraesARI7A03G03871350.2">
    <property type="protein sequence ID" value="TraesARI7A03G03871350.2"/>
    <property type="gene ID" value="TraesARI7A03G03871350"/>
</dbReference>
<dbReference type="PANTHER" id="PTHR43811:SF17">
    <property type="entry name" value="PEPTIDYL-PROLYL CIS-TRANS ISOMERASE FKBP16-3, CHLOROPLASTIC"/>
    <property type="match status" value="1"/>
</dbReference>
<dbReference type="PANTHER" id="PTHR43811">
    <property type="entry name" value="FKBP-TYPE PEPTIDYL-PROLYL CIS-TRANS ISOMERASE FKPA"/>
    <property type="match status" value="1"/>
</dbReference>
<dbReference type="Gramene" id="TraesJAG7A03G03881410.2">
    <property type="protein sequence ID" value="TraesJAG7A03G03881410.2"/>
    <property type="gene ID" value="TraesJAG7A03G03881410"/>
</dbReference>
<reference evidence="8" key="2">
    <citation type="submission" date="2018-10" db="UniProtKB">
        <authorList>
            <consortium name="EnsemblPlants"/>
        </authorList>
    </citation>
    <scope>IDENTIFICATION</scope>
</reference>
<evidence type="ECO:0000259" key="7">
    <source>
        <dbReference type="PROSITE" id="PS50059"/>
    </source>
</evidence>
<gene>
    <name evidence="8" type="primary">LOC123152174</name>
</gene>
<evidence type="ECO:0000256" key="2">
    <source>
        <dbReference type="ARBA" id="ARBA00013194"/>
    </source>
</evidence>
<dbReference type="AlphaFoldDB" id="A0A3B6RII9"/>
<sequence>MAAAASSSASPLLLPSGPRGASSRAWLPSGGGGGGRAFIRGGNSRAPCCRRAAAGGGSAAQCGGADDDNGGVVTRRGVVGAVVLGVSSSALCLQAALDAFAGGLPPEEKPKLCDAACEAELENLPMVTTESGLQYKDIKVGQGPSPPVGFQVAANCIAMVPNGQIFDSSLEKGQPYIFRVGAGQVIKGLDEGILSMKVGGLRRLYIPGQVSSLALSSLTEQCRKRNKTKLAVVQENFTFSSNDHALCFFSLGYLDRIVMISHLLDLSS</sequence>
<feature type="domain" description="PPIase FKBP-type" evidence="7">
    <location>
        <begin position="149"/>
        <end position="207"/>
    </location>
</feature>
<dbReference type="Gramene" id="TraesCS7A03G0618500.2">
    <property type="protein sequence ID" value="TraesCS7A03G0618500.2.CDS"/>
    <property type="gene ID" value="TraesCS7A03G0618500"/>
</dbReference>
<evidence type="ECO:0000256" key="5">
    <source>
        <dbReference type="PROSITE-ProRule" id="PRU00277"/>
    </source>
</evidence>
<evidence type="ECO:0000256" key="3">
    <source>
        <dbReference type="ARBA" id="ARBA00023110"/>
    </source>
</evidence>
<dbReference type="STRING" id="4565.A0A3B6RII9"/>
<dbReference type="Gramene" id="TraesLDM7A03G03903660.2">
    <property type="protein sequence ID" value="TraesLDM7A03G03903660.2"/>
    <property type="gene ID" value="TraesLDM7A03G03903660"/>
</dbReference>
<dbReference type="EC" id="5.2.1.8" evidence="2 5"/>
<dbReference type="InterPro" id="IPR046357">
    <property type="entry name" value="PPIase_dom_sf"/>
</dbReference>
<dbReference type="Gramene" id="TraesCS7A02G266500.2">
    <property type="protein sequence ID" value="TraesCS7A02G266500.2"/>
    <property type="gene ID" value="TraesCS7A02G266500"/>
</dbReference>
<dbReference type="Gramene" id="TraesMAC7A03G03900560.3">
    <property type="protein sequence ID" value="TraesMAC7A03G03900560.3"/>
    <property type="gene ID" value="TraesMAC7A03G03900560"/>
</dbReference>
<reference evidence="8" key="1">
    <citation type="submission" date="2018-08" db="EMBL/GenBank/DDBJ databases">
        <authorList>
            <person name="Rossello M."/>
        </authorList>
    </citation>
    <scope>NUCLEOTIDE SEQUENCE [LARGE SCALE GENOMIC DNA]</scope>
    <source>
        <strain evidence="8">cv. Chinese Spring</strain>
    </source>
</reference>
<dbReference type="Proteomes" id="UP000019116">
    <property type="component" value="Chromosome 7A"/>
</dbReference>
<dbReference type="SUPFAM" id="SSF54534">
    <property type="entry name" value="FKBP-like"/>
    <property type="match status" value="1"/>
</dbReference>
<dbReference type="GO" id="GO:0003755">
    <property type="term" value="F:peptidyl-prolyl cis-trans isomerase activity"/>
    <property type="evidence" value="ECO:0000318"/>
    <property type="project" value="GO_Central"/>
</dbReference>
<evidence type="ECO:0000256" key="6">
    <source>
        <dbReference type="SAM" id="MobiDB-lite"/>
    </source>
</evidence>
<protein>
    <recommendedName>
        <fullName evidence="2 5">peptidylprolyl isomerase</fullName>
        <ecNumber evidence="2 5">5.2.1.8</ecNumber>
    </recommendedName>
</protein>
<keyword evidence="4 5" id="KW-0413">Isomerase</keyword>
<dbReference type="PaxDb" id="4565-Traes_7AS_8E09FE045.2"/>
<keyword evidence="9" id="KW-1185">Reference proteome</keyword>
<dbReference type="PROSITE" id="PS50059">
    <property type="entry name" value="FKBP_PPIASE"/>
    <property type="match status" value="1"/>
</dbReference>